<proteinExistence type="predicted"/>
<dbReference type="PANTHER" id="PTHR38567">
    <property type="entry name" value="DUF4291 DOMAIN-CONTAINING PROTEIN"/>
    <property type="match status" value="1"/>
</dbReference>
<dbReference type="Pfam" id="PF14124">
    <property type="entry name" value="DUF4291"/>
    <property type="match status" value="1"/>
</dbReference>
<protein>
    <recommendedName>
        <fullName evidence="3">DUF4291 domain-containing protein</fullName>
    </recommendedName>
</protein>
<dbReference type="AlphaFoldDB" id="A0A134AMS7"/>
<dbReference type="PANTHER" id="PTHR38567:SF1">
    <property type="entry name" value="DUF4291 DOMAIN-CONTAINING PROTEIN"/>
    <property type="match status" value="1"/>
</dbReference>
<organism evidence="1 2">
    <name type="scientific">Leptotrichia wadei</name>
    <dbReference type="NCBI Taxonomy" id="157687"/>
    <lineage>
        <taxon>Bacteria</taxon>
        <taxon>Fusobacteriati</taxon>
        <taxon>Fusobacteriota</taxon>
        <taxon>Fusobacteriia</taxon>
        <taxon>Fusobacteriales</taxon>
        <taxon>Leptotrichiaceae</taxon>
        <taxon>Leptotrichia</taxon>
    </lineage>
</organism>
<evidence type="ECO:0000313" key="2">
    <source>
        <dbReference type="Proteomes" id="UP000070483"/>
    </source>
</evidence>
<keyword evidence="2" id="KW-1185">Reference proteome</keyword>
<dbReference type="RefSeq" id="WP_060917467.1">
    <property type="nucleotide sequence ID" value="NZ_KQ960028.1"/>
</dbReference>
<dbReference type="EMBL" id="LSDD01000036">
    <property type="protein sequence ID" value="KXB68996.1"/>
    <property type="molecule type" value="Genomic_DNA"/>
</dbReference>
<dbReference type="OrthoDB" id="65842at2"/>
<evidence type="ECO:0008006" key="3">
    <source>
        <dbReference type="Google" id="ProtNLM"/>
    </source>
</evidence>
<reference evidence="2" key="1">
    <citation type="submission" date="2016-01" db="EMBL/GenBank/DDBJ databases">
        <authorList>
            <person name="Mitreva M."/>
            <person name="Pepin K.H."/>
            <person name="Mihindukulasuriya K.A."/>
            <person name="Fulton R."/>
            <person name="Fronick C."/>
            <person name="O'Laughlin M."/>
            <person name="Miner T."/>
            <person name="Herter B."/>
            <person name="Rosa B.A."/>
            <person name="Cordes M."/>
            <person name="Tomlinson C."/>
            <person name="Wollam A."/>
            <person name="Palsikar V.B."/>
            <person name="Mardis E.R."/>
            <person name="Wilson R.K."/>
        </authorList>
    </citation>
    <scope>NUCLEOTIDE SEQUENCE [LARGE SCALE GENOMIC DNA]</scope>
    <source>
        <strain evidence="2">KA00185</strain>
    </source>
</reference>
<name>A0A134AMS7_9FUSO</name>
<sequence length="190" mass="22433">MKGLIMKKEEERNIYAVFDDKTIRVYQAYNNEIADEALKLGRFGSKFSLTRMTWIKPSFLWMMYRSGWASKQGQERILAIDLKREGFDEIVRNSVLSSFREVSDLSKEEWKEKLENSEVRCQWDPDRDIYGNPIGRRAIQLGIKGETVKKYVNEWIVNITDITEEVIEMREKIENGSFLDSDLPIEEKYV</sequence>
<gene>
    <name evidence="1" type="ORF">HMPREF3180_00538</name>
</gene>
<dbReference type="STRING" id="157687.HMPREF3180_00538"/>
<dbReference type="InterPro" id="IPR025633">
    <property type="entry name" value="DUF4291"/>
</dbReference>
<dbReference type="PATRIC" id="fig|157687.3.peg.537"/>
<evidence type="ECO:0000313" key="1">
    <source>
        <dbReference type="EMBL" id="KXB68996.1"/>
    </source>
</evidence>
<dbReference type="Proteomes" id="UP000070483">
    <property type="component" value="Unassembled WGS sequence"/>
</dbReference>
<comment type="caution">
    <text evidence="1">The sequence shown here is derived from an EMBL/GenBank/DDBJ whole genome shotgun (WGS) entry which is preliminary data.</text>
</comment>
<accession>A0A134AMS7</accession>